<dbReference type="Proteomes" id="UP000002943">
    <property type="component" value="Unassembled WGS sequence"/>
</dbReference>
<keyword evidence="2" id="KW-1185">Reference proteome</keyword>
<accession>E3BJR8</accession>
<dbReference type="RefSeq" id="WP_009601271.1">
    <property type="nucleotide sequence ID" value="NZ_AEIU01000069.1"/>
</dbReference>
<protein>
    <submittedName>
        <fullName evidence="1">Putative chaperone</fullName>
    </submittedName>
</protein>
<dbReference type="STRING" id="796620.VIBC2010_07704"/>
<comment type="caution">
    <text evidence="1">The sequence shown here is derived from an EMBL/GenBank/DDBJ whole genome shotgun (WGS) entry which is preliminary data.</text>
</comment>
<dbReference type="eggNOG" id="COG0443">
    <property type="taxonomic scope" value="Bacteria"/>
</dbReference>
<dbReference type="OrthoDB" id="9807934at2"/>
<evidence type="ECO:0000313" key="1">
    <source>
        <dbReference type="EMBL" id="EFP96837.1"/>
    </source>
</evidence>
<name>E3BJR8_9VIBR</name>
<dbReference type="EMBL" id="AEIU01000069">
    <property type="protein sequence ID" value="EFP96837.1"/>
    <property type="molecule type" value="Genomic_DNA"/>
</dbReference>
<dbReference type="SUPFAM" id="SSF53067">
    <property type="entry name" value="Actin-like ATPase domain"/>
    <property type="match status" value="1"/>
</dbReference>
<organism evidence="1 2">
    <name type="scientific">Vibrio caribbeanicus ATCC BAA-2122</name>
    <dbReference type="NCBI Taxonomy" id="796620"/>
    <lineage>
        <taxon>Bacteria</taxon>
        <taxon>Pseudomonadati</taxon>
        <taxon>Pseudomonadota</taxon>
        <taxon>Gammaproteobacteria</taxon>
        <taxon>Vibrionales</taxon>
        <taxon>Vibrionaceae</taxon>
        <taxon>Vibrio</taxon>
    </lineage>
</organism>
<reference evidence="1 2" key="1">
    <citation type="journal article" date="2012" name="Int. J. Syst. Evol. Microbiol.">
        <title>Vibrio caribbeanicus sp. nov., isolated from the marine sponge Scleritoderma cyanea.</title>
        <authorList>
            <person name="Hoffmann M."/>
            <person name="Monday S.R."/>
            <person name="Allard M.W."/>
            <person name="Strain E.A."/>
            <person name="Whittaker P."/>
            <person name="Naum M."/>
            <person name="McCarthy P.J."/>
            <person name="Lopez J.V."/>
            <person name="Fischer M."/>
            <person name="Brown E.W."/>
        </authorList>
    </citation>
    <scope>NUCLEOTIDE SEQUENCE [LARGE SCALE GENOMIC DNA]</scope>
    <source>
        <strain evidence="1 2">ATCC BAA-2122</strain>
    </source>
</reference>
<evidence type="ECO:0000313" key="2">
    <source>
        <dbReference type="Proteomes" id="UP000002943"/>
    </source>
</evidence>
<gene>
    <name evidence="1" type="ORF">VIBC2010_07704</name>
</gene>
<sequence length="105" mass="11523">MSIGFDYGTANCSVAQMVDGWASRIPLMHGVYDLPSSLSAPTSHAVSEALFRHYDIKPSSSAGETALRIAIRHNSEEGLDIYPSDFKMQDSERCHSVEFKENNAA</sequence>
<proteinExistence type="predicted"/>
<dbReference type="InterPro" id="IPR043129">
    <property type="entry name" value="ATPase_NBD"/>
</dbReference>
<dbReference type="AlphaFoldDB" id="E3BJR8"/>